<keyword evidence="3" id="KW-1185">Reference proteome</keyword>
<accession>A0A0H4VID1</accession>
<dbReference type="PROSITE" id="PS51257">
    <property type="entry name" value="PROKAR_LIPOPROTEIN"/>
    <property type="match status" value="1"/>
</dbReference>
<organism evidence="2 3">
    <name type="scientific">Aurantiacibacter atlanticus</name>
    <dbReference type="NCBI Taxonomy" id="1648404"/>
    <lineage>
        <taxon>Bacteria</taxon>
        <taxon>Pseudomonadati</taxon>
        <taxon>Pseudomonadota</taxon>
        <taxon>Alphaproteobacteria</taxon>
        <taxon>Sphingomonadales</taxon>
        <taxon>Erythrobacteraceae</taxon>
        <taxon>Aurantiacibacter</taxon>
    </lineage>
</organism>
<dbReference type="AlphaFoldDB" id="A0A0H4VID1"/>
<dbReference type="STRING" id="1648404.CP97_12475"/>
<dbReference type="InterPro" id="IPR005586">
    <property type="entry name" value="ABC_trans_aux"/>
</dbReference>
<dbReference type="Pfam" id="PF03886">
    <property type="entry name" value="ABC_trans_aux"/>
    <property type="match status" value="1"/>
</dbReference>
<feature type="domain" description="ABC-type transport auxiliary lipoprotein component" evidence="1">
    <location>
        <begin position="46"/>
        <end position="199"/>
    </location>
</feature>
<reference evidence="3" key="2">
    <citation type="submission" date="2015-04" db="EMBL/GenBank/DDBJ databases">
        <title>The complete genome sequence of Erythrobacter sp. s21-N3.</title>
        <authorList>
            <person name="Zhuang L."/>
            <person name="Liu Y."/>
            <person name="Shao Z."/>
        </authorList>
    </citation>
    <scope>NUCLEOTIDE SEQUENCE [LARGE SCALE GENOMIC DNA]</scope>
    <source>
        <strain evidence="3">s21-N3</strain>
    </source>
</reference>
<evidence type="ECO:0000313" key="3">
    <source>
        <dbReference type="Proteomes" id="UP000059113"/>
    </source>
</evidence>
<dbReference type="KEGG" id="ery:CP97_12475"/>
<dbReference type="Proteomes" id="UP000059113">
    <property type="component" value="Chromosome"/>
</dbReference>
<evidence type="ECO:0000259" key="1">
    <source>
        <dbReference type="Pfam" id="PF03886"/>
    </source>
</evidence>
<proteinExistence type="predicted"/>
<dbReference type="Gene3D" id="3.40.50.10610">
    <property type="entry name" value="ABC-type transport auxiliary lipoprotein component"/>
    <property type="match status" value="1"/>
</dbReference>
<gene>
    <name evidence="2" type="ORF">CP97_12475</name>
</gene>
<reference evidence="2 3" key="1">
    <citation type="journal article" date="2015" name="Int. J. Syst. Evol. Microbiol.">
        <title>Erythrobacter atlanticus sp. nov., a bacterium from ocean sediment able to degrade polycyclic aromatic hydrocarbons.</title>
        <authorList>
            <person name="Zhuang L."/>
            <person name="Liu Y."/>
            <person name="Wang L."/>
            <person name="Wang W."/>
            <person name="Shao Z."/>
        </authorList>
    </citation>
    <scope>NUCLEOTIDE SEQUENCE [LARGE SCALE GENOMIC DNA]</scope>
    <source>
        <strain evidence="3">s21-N3</strain>
    </source>
</reference>
<name>A0A0H4VID1_9SPHN</name>
<dbReference type="EMBL" id="CP011310">
    <property type="protein sequence ID" value="AKQ42679.2"/>
    <property type="molecule type" value="Genomic_DNA"/>
</dbReference>
<sequence>MKTMRYSSFRTPFALAAPLAALGLLSGCISFGGEAPEQLLTLTSTSSVPAGAATEGQAEAALAVMVPDVSQRLNVNRIPVITSDSSLAYLADAFWVEKPAQLFRTVLAETIRAKGNRLVLSSGELEYVAQTQLSGQLTAMDYNADSGTVIVRYDAVLELPEGRILTRRFEETVGGVSADANAVAAALNEASNSVADQVAEWVG</sequence>
<evidence type="ECO:0000313" key="2">
    <source>
        <dbReference type="EMBL" id="AKQ42679.2"/>
    </source>
</evidence>
<dbReference type="SUPFAM" id="SSF159594">
    <property type="entry name" value="XCC0632-like"/>
    <property type="match status" value="1"/>
</dbReference>
<protein>
    <recommendedName>
        <fullName evidence="1">ABC-type transport auxiliary lipoprotein component domain-containing protein</fullName>
    </recommendedName>
</protein>